<dbReference type="RefSeq" id="WP_105061660.1">
    <property type="nucleotide sequence ID" value="NZ_MSCJ01000003.1"/>
</dbReference>
<comment type="caution">
    <text evidence="2">The sequence shown here is derived from an EMBL/GenBank/DDBJ whole genome shotgun (WGS) entry which is preliminary data.</text>
</comment>
<accession>A0A2S7VJ62</accession>
<dbReference type="InterPro" id="IPR029052">
    <property type="entry name" value="Metallo-depent_PP-like"/>
</dbReference>
<dbReference type="Pfam" id="PF00149">
    <property type="entry name" value="Metallophos"/>
    <property type="match status" value="1"/>
</dbReference>
<dbReference type="PANTHER" id="PTHR43143">
    <property type="entry name" value="METALLOPHOSPHOESTERASE, CALCINEURIN SUPERFAMILY"/>
    <property type="match status" value="1"/>
</dbReference>
<dbReference type="Gene3D" id="2.60.120.200">
    <property type="match status" value="1"/>
</dbReference>
<dbReference type="GO" id="GO:0016787">
    <property type="term" value="F:hydrolase activity"/>
    <property type="evidence" value="ECO:0007669"/>
    <property type="project" value="InterPro"/>
</dbReference>
<dbReference type="InterPro" id="IPR051918">
    <property type="entry name" value="STPP_CPPED1"/>
</dbReference>
<evidence type="ECO:0000259" key="1">
    <source>
        <dbReference type="Pfam" id="PF00149"/>
    </source>
</evidence>
<proteinExistence type="predicted"/>
<dbReference type="PANTHER" id="PTHR43143:SF5">
    <property type="entry name" value="SECRETED PROTEIN"/>
    <property type="match status" value="1"/>
</dbReference>
<dbReference type="SUPFAM" id="SSF49899">
    <property type="entry name" value="Concanavalin A-like lectins/glucanases"/>
    <property type="match status" value="1"/>
</dbReference>
<sequence length="592" mass="67144">MVATYLTGCKSNNSSGNDKKKSHQNWKLAVLPDTQKYSENSPERYYSQTQWIADNWKEENIPFTIHLGDLVEHYDQPAEWDVACQAMDILGASDNTPYSLLCGNHDLENGDHFDIDRQSNEPFLNHFPENKIFEVNTCIAVSDCGFNSCHLFKEPHNNTEFLVFAIDWNPSEATFDWAQNLLDQYPNTPAILSTHQLLNIDSDGKSPLITSKGFEFWIDFIHKNDQIFLTMNGHHHGAANMVAKNAYGRDVLMMVVDYQADFWGGNGMLRTVGFDYSNNQLVIRSFSPWVQAIPDDERTPFDIPELTNETNHFEFDMNFEERFSNLNQGELSPMPALIDGTVGYWKFDQQNMMKVDDEGSVTSIFQDLSGNGSHFKMMPREANTGALKDYFEYSESAPENGHTAGSVLLKGNKAEDTGAYLSTLGTAISTNNWDQGYTIETFLQLPDDWESDLSRWGGILCQQASLNDFVKDAGEDPAVVMAISSLHEVQWETMDNQQQDTTTAWSWSLDLMRWYHIAIINDGEHTTMYIDGYKVMRNPTEKSHGLSIKEDTAWIVGSSCSNSKLHNPLYGYVSELRIVNRPLSSNELLTKA</sequence>
<reference evidence="2 3" key="1">
    <citation type="submission" date="2016-12" db="EMBL/GenBank/DDBJ databases">
        <title>Diversity of luminous bacteria.</title>
        <authorList>
            <person name="Yoshizawa S."/>
            <person name="Kogure K."/>
        </authorList>
    </citation>
    <scope>NUCLEOTIDE SEQUENCE [LARGE SCALE GENOMIC DNA]</scope>
    <source>
        <strain evidence="2 3">LC1-200</strain>
    </source>
</reference>
<gene>
    <name evidence="2" type="ORF">BTO08_16065</name>
</gene>
<dbReference type="InterPro" id="IPR004843">
    <property type="entry name" value="Calcineurin-like_PHP"/>
</dbReference>
<dbReference type="Proteomes" id="UP000238730">
    <property type="component" value="Unassembled WGS sequence"/>
</dbReference>
<protein>
    <recommendedName>
        <fullName evidence="1">Calcineurin-like phosphoesterase domain-containing protein</fullName>
    </recommendedName>
</protein>
<dbReference type="Pfam" id="PF13385">
    <property type="entry name" value="Laminin_G_3"/>
    <property type="match status" value="1"/>
</dbReference>
<name>A0A2S7VJ62_PHOAN</name>
<dbReference type="AlphaFoldDB" id="A0A2S7VJ62"/>
<dbReference type="InterPro" id="IPR013320">
    <property type="entry name" value="ConA-like_dom_sf"/>
</dbReference>
<dbReference type="Gene3D" id="3.60.21.10">
    <property type="match status" value="1"/>
</dbReference>
<evidence type="ECO:0000313" key="2">
    <source>
        <dbReference type="EMBL" id="PQJ61792.1"/>
    </source>
</evidence>
<feature type="domain" description="Calcineurin-like phosphoesterase" evidence="1">
    <location>
        <begin position="28"/>
        <end position="236"/>
    </location>
</feature>
<dbReference type="SUPFAM" id="SSF56300">
    <property type="entry name" value="Metallo-dependent phosphatases"/>
    <property type="match status" value="1"/>
</dbReference>
<dbReference type="OrthoDB" id="9773411at2"/>
<dbReference type="EMBL" id="MSCJ01000003">
    <property type="protein sequence ID" value="PQJ61792.1"/>
    <property type="molecule type" value="Genomic_DNA"/>
</dbReference>
<evidence type="ECO:0000313" key="3">
    <source>
        <dbReference type="Proteomes" id="UP000238730"/>
    </source>
</evidence>
<organism evidence="2 3">
    <name type="scientific">Photobacterium angustum</name>
    <dbReference type="NCBI Taxonomy" id="661"/>
    <lineage>
        <taxon>Bacteria</taxon>
        <taxon>Pseudomonadati</taxon>
        <taxon>Pseudomonadota</taxon>
        <taxon>Gammaproteobacteria</taxon>
        <taxon>Vibrionales</taxon>
        <taxon>Vibrionaceae</taxon>
        <taxon>Photobacterium</taxon>
    </lineage>
</organism>